<keyword evidence="2" id="KW-1185">Reference proteome</keyword>
<dbReference type="EMBL" id="KB644413">
    <property type="protein sequence ID" value="EPS31244.1"/>
    <property type="molecule type" value="Genomic_DNA"/>
</dbReference>
<evidence type="ECO:0000313" key="2">
    <source>
        <dbReference type="Proteomes" id="UP000019376"/>
    </source>
</evidence>
<name>S7ZLQ0_PENO1</name>
<proteinExistence type="predicted"/>
<reference evidence="1 2" key="1">
    <citation type="journal article" date="2013" name="PLoS ONE">
        <title>Genomic and secretomic analyses reveal unique features of the lignocellulolytic enzyme system of Penicillium decumbens.</title>
        <authorList>
            <person name="Liu G."/>
            <person name="Zhang L."/>
            <person name="Wei X."/>
            <person name="Zou G."/>
            <person name="Qin Y."/>
            <person name="Ma L."/>
            <person name="Li J."/>
            <person name="Zheng H."/>
            <person name="Wang S."/>
            <person name="Wang C."/>
            <person name="Xun L."/>
            <person name="Zhao G.-P."/>
            <person name="Zhou Z."/>
            <person name="Qu Y."/>
        </authorList>
    </citation>
    <scope>NUCLEOTIDE SEQUENCE [LARGE SCALE GENOMIC DNA]</scope>
    <source>
        <strain evidence="2">114-2 / CGMCC 5302</strain>
    </source>
</reference>
<protein>
    <submittedName>
        <fullName evidence="1">Uncharacterized protein</fullName>
    </submittedName>
</protein>
<accession>S7ZLQ0</accession>
<sequence length="36" mass="4265">MAVYVWITVSVRWHHNCRASDRLSMLWMVGIDESQS</sequence>
<organism evidence="1 2">
    <name type="scientific">Penicillium oxalicum (strain 114-2 / CGMCC 5302)</name>
    <name type="common">Penicillium decumbens</name>
    <dbReference type="NCBI Taxonomy" id="933388"/>
    <lineage>
        <taxon>Eukaryota</taxon>
        <taxon>Fungi</taxon>
        <taxon>Dikarya</taxon>
        <taxon>Ascomycota</taxon>
        <taxon>Pezizomycotina</taxon>
        <taxon>Eurotiomycetes</taxon>
        <taxon>Eurotiomycetidae</taxon>
        <taxon>Eurotiales</taxon>
        <taxon>Aspergillaceae</taxon>
        <taxon>Penicillium</taxon>
    </lineage>
</organism>
<dbReference type="AlphaFoldDB" id="S7ZLQ0"/>
<gene>
    <name evidence="1" type="ORF">PDE_06199</name>
</gene>
<dbReference type="HOGENOM" id="CLU_3359912_0_0_1"/>
<evidence type="ECO:0000313" key="1">
    <source>
        <dbReference type="EMBL" id="EPS31244.1"/>
    </source>
</evidence>
<dbReference type="Proteomes" id="UP000019376">
    <property type="component" value="Unassembled WGS sequence"/>
</dbReference>